<dbReference type="InterPro" id="IPR000210">
    <property type="entry name" value="BTB/POZ_dom"/>
</dbReference>
<dbReference type="Proteomes" id="UP001642406">
    <property type="component" value="Unassembled WGS sequence"/>
</dbReference>
<protein>
    <recommendedName>
        <fullName evidence="1">BTB domain-containing protein</fullName>
    </recommendedName>
</protein>
<dbReference type="InterPro" id="IPR011333">
    <property type="entry name" value="SKP1/BTB/POZ_sf"/>
</dbReference>
<dbReference type="Pfam" id="PF00651">
    <property type="entry name" value="BTB"/>
    <property type="match status" value="1"/>
</dbReference>
<name>A0ABP0BLL6_9PEZI</name>
<evidence type="ECO:0000259" key="1">
    <source>
        <dbReference type="PROSITE" id="PS50097"/>
    </source>
</evidence>
<organism evidence="2 3">
    <name type="scientific">Sporothrix bragantina</name>
    <dbReference type="NCBI Taxonomy" id="671064"/>
    <lineage>
        <taxon>Eukaryota</taxon>
        <taxon>Fungi</taxon>
        <taxon>Dikarya</taxon>
        <taxon>Ascomycota</taxon>
        <taxon>Pezizomycotina</taxon>
        <taxon>Sordariomycetes</taxon>
        <taxon>Sordariomycetidae</taxon>
        <taxon>Ophiostomatales</taxon>
        <taxon>Ophiostomataceae</taxon>
        <taxon>Sporothrix</taxon>
    </lineage>
</organism>
<comment type="caution">
    <text evidence="2">The sequence shown here is derived from an EMBL/GenBank/DDBJ whole genome shotgun (WGS) entry which is preliminary data.</text>
</comment>
<proteinExistence type="predicted"/>
<accession>A0ABP0BLL6</accession>
<dbReference type="PANTHER" id="PTHR47843:SF5">
    <property type="entry name" value="BTB_POZ DOMAIN PROTEIN"/>
    <property type="match status" value="1"/>
</dbReference>
<evidence type="ECO:0000313" key="3">
    <source>
        <dbReference type="Proteomes" id="UP001642406"/>
    </source>
</evidence>
<dbReference type="EMBL" id="CAWUHC010000030">
    <property type="protein sequence ID" value="CAK7220412.1"/>
    <property type="molecule type" value="Genomic_DNA"/>
</dbReference>
<gene>
    <name evidence="2" type="ORF">SBRCBS47491_004180</name>
</gene>
<reference evidence="2 3" key="1">
    <citation type="submission" date="2024-01" db="EMBL/GenBank/DDBJ databases">
        <authorList>
            <person name="Allen C."/>
            <person name="Tagirdzhanova G."/>
        </authorList>
    </citation>
    <scope>NUCLEOTIDE SEQUENCE [LARGE SCALE GENOMIC DNA]</scope>
</reference>
<dbReference type="Gene3D" id="3.30.710.10">
    <property type="entry name" value="Potassium Channel Kv1.1, Chain A"/>
    <property type="match status" value="1"/>
</dbReference>
<sequence>MSQWLLETGEYSDFMIECQGQTFKAHRAVVCPQSSIIDALLKKDLEETQTSTVHIDGFSVEAVQCLLRFIYGVPRPLNVPVNTILDPMAASSTKEFQFKTTGQSQIQVAPTAEDDKKNRLVFLVWANAIADSYKVQGLCKLTCDKIKSLLENEWAPEIFLKVAQVVPIATGDMAVHHLFAQVAAEHVEDLAKHENGLSGLLALDGFFTLFLKHSAARVAELKKTANNQANQAQTLSTKVMACIKKLNDTKKCRHCAVKFDCYIETSLSTLRCAACQTRHPCT</sequence>
<dbReference type="SMART" id="SM00225">
    <property type="entry name" value="BTB"/>
    <property type="match status" value="1"/>
</dbReference>
<dbReference type="CDD" id="cd18186">
    <property type="entry name" value="BTB_POZ_ZBTB_KLHL-like"/>
    <property type="match status" value="1"/>
</dbReference>
<keyword evidence="3" id="KW-1185">Reference proteome</keyword>
<dbReference type="PROSITE" id="PS50097">
    <property type="entry name" value="BTB"/>
    <property type="match status" value="1"/>
</dbReference>
<dbReference type="SUPFAM" id="SSF54695">
    <property type="entry name" value="POZ domain"/>
    <property type="match status" value="1"/>
</dbReference>
<evidence type="ECO:0000313" key="2">
    <source>
        <dbReference type="EMBL" id="CAK7220412.1"/>
    </source>
</evidence>
<feature type="domain" description="BTB" evidence="1">
    <location>
        <begin position="12"/>
        <end position="71"/>
    </location>
</feature>
<dbReference type="PANTHER" id="PTHR47843">
    <property type="entry name" value="BTB DOMAIN-CONTAINING PROTEIN-RELATED"/>
    <property type="match status" value="1"/>
</dbReference>